<keyword evidence="1" id="KW-1133">Transmembrane helix</keyword>
<feature type="transmembrane region" description="Helical" evidence="1">
    <location>
        <begin position="6"/>
        <end position="23"/>
    </location>
</feature>
<keyword evidence="1" id="KW-0812">Transmembrane</keyword>
<protein>
    <submittedName>
        <fullName evidence="2">Uncharacterized protein</fullName>
    </submittedName>
</protein>
<gene>
    <name evidence="2" type="ORF">SAMN05878391_2487</name>
</gene>
<accession>A0A285UTX6</accession>
<evidence type="ECO:0000313" key="3">
    <source>
        <dbReference type="Proteomes" id="UP000219412"/>
    </source>
</evidence>
<evidence type="ECO:0000256" key="1">
    <source>
        <dbReference type="SAM" id="Phobius"/>
    </source>
</evidence>
<name>A0A285UTX6_9STAP</name>
<keyword evidence="1" id="KW-0472">Membrane</keyword>
<sequence>MNFLVISVILMVCTWVGVGLVIFKTPLLDDKED</sequence>
<dbReference type="AlphaFoldDB" id="A0A285UTX6"/>
<organism evidence="2 3">
    <name type="scientific">Salinicoccus kekensis</name>
    <dbReference type="NCBI Taxonomy" id="714307"/>
    <lineage>
        <taxon>Bacteria</taxon>
        <taxon>Bacillati</taxon>
        <taxon>Bacillota</taxon>
        <taxon>Bacilli</taxon>
        <taxon>Bacillales</taxon>
        <taxon>Staphylococcaceae</taxon>
        <taxon>Salinicoccus</taxon>
    </lineage>
</organism>
<proteinExistence type="predicted"/>
<evidence type="ECO:0000313" key="2">
    <source>
        <dbReference type="EMBL" id="SOC44828.1"/>
    </source>
</evidence>
<dbReference type="Proteomes" id="UP000219412">
    <property type="component" value="Unassembled WGS sequence"/>
</dbReference>
<dbReference type="EMBL" id="OBQF01000007">
    <property type="protein sequence ID" value="SOC44828.1"/>
    <property type="molecule type" value="Genomic_DNA"/>
</dbReference>
<reference evidence="3" key="1">
    <citation type="submission" date="2017-08" db="EMBL/GenBank/DDBJ databases">
        <authorList>
            <person name="Varghese N."/>
            <person name="Submissions S."/>
        </authorList>
    </citation>
    <scope>NUCLEOTIDE SEQUENCE [LARGE SCALE GENOMIC DNA]</scope>
    <source>
        <strain evidence="3">DSM 23173</strain>
    </source>
</reference>
<keyword evidence="3" id="KW-1185">Reference proteome</keyword>